<keyword evidence="2" id="KW-0238">DNA-binding</keyword>
<dbReference type="InterPro" id="IPR001845">
    <property type="entry name" value="HTH_ArsR_DNA-bd_dom"/>
</dbReference>
<protein>
    <submittedName>
        <fullName evidence="5">Transcriptional regulator, ArsR family</fullName>
    </submittedName>
</protein>
<proteinExistence type="predicted"/>
<reference evidence="5 6" key="1">
    <citation type="journal article" date="2011" name="Stand. Genomic Sci.">
        <title>Complete genome sequence of Desulfobulbus propionicus type strain (1pr3).</title>
        <authorList>
            <person name="Pagani I."/>
            <person name="Lapidus A."/>
            <person name="Nolan M."/>
            <person name="Lucas S."/>
            <person name="Hammon N."/>
            <person name="Deshpande S."/>
            <person name="Cheng J.F."/>
            <person name="Chertkov O."/>
            <person name="Davenport K."/>
            <person name="Tapia R."/>
            <person name="Han C."/>
            <person name="Goodwin L."/>
            <person name="Pitluck S."/>
            <person name="Liolios K."/>
            <person name="Mavromatis K."/>
            <person name="Ivanova N."/>
            <person name="Mikhailova N."/>
            <person name="Pati A."/>
            <person name="Chen A."/>
            <person name="Palaniappan K."/>
            <person name="Land M."/>
            <person name="Hauser L."/>
            <person name="Chang Y.J."/>
            <person name="Jeffries C.D."/>
            <person name="Detter J.C."/>
            <person name="Brambilla E."/>
            <person name="Kannan K.P."/>
            <person name="Djao O.D."/>
            <person name="Rohde M."/>
            <person name="Pukall R."/>
            <person name="Spring S."/>
            <person name="Goker M."/>
            <person name="Sikorski J."/>
            <person name="Woyke T."/>
            <person name="Bristow J."/>
            <person name="Eisen J.A."/>
            <person name="Markowitz V."/>
            <person name="Hugenholtz P."/>
            <person name="Kyrpides N.C."/>
            <person name="Klenk H.P."/>
        </authorList>
    </citation>
    <scope>NUCLEOTIDE SEQUENCE [LARGE SCALE GENOMIC DNA]</scope>
    <source>
        <strain evidence="6">ATCC 33891 / DSM 2032 / 1pr3</strain>
    </source>
</reference>
<dbReference type="KEGG" id="dpr:Despr_1273"/>
<keyword evidence="6" id="KW-1185">Reference proteome</keyword>
<keyword evidence="1" id="KW-0805">Transcription regulation</keyword>
<dbReference type="PANTHER" id="PTHR43132">
    <property type="entry name" value="ARSENICAL RESISTANCE OPERON REPRESSOR ARSR-RELATED"/>
    <property type="match status" value="1"/>
</dbReference>
<dbReference type="RefSeq" id="WP_015723979.1">
    <property type="nucleotide sequence ID" value="NC_014972.1"/>
</dbReference>
<dbReference type="CDD" id="cd00090">
    <property type="entry name" value="HTH_ARSR"/>
    <property type="match status" value="1"/>
</dbReference>
<dbReference type="InterPro" id="IPR036388">
    <property type="entry name" value="WH-like_DNA-bd_sf"/>
</dbReference>
<accession>A0A7U4DNW1</accession>
<dbReference type="PANTHER" id="PTHR43132:SF2">
    <property type="entry name" value="ARSENICAL RESISTANCE OPERON REPRESSOR ARSR-RELATED"/>
    <property type="match status" value="1"/>
</dbReference>
<dbReference type="AlphaFoldDB" id="A0A7U4DNW1"/>
<dbReference type="NCBIfam" id="NF033788">
    <property type="entry name" value="HTH_metalloreg"/>
    <property type="match status" value="1"/>
</dbReference>
<dbReference type="PROSITE" id="PS50987">
    <property type="entry name" value="HTH_ARSR_2"/>
    <property type="match status" value="1"/>
</dbReference>
<dbReference type="InterPro" id="IPR011991">
    <property type="entry name" value="ArsR-like_HTH"/>
</dbReference>
<dbReference type="GO" id="GO:0003700">
    <property type="term" value="F:DNA-binding transcription factor activity"/>
    <property type="evidence" value="ECO:0007669"/>
    <property type="project" value="InterPro"/>
</dbReference>
<feature type="domain" description="HTH arsR-type" evidence="4">
    <location>
        <begin position="1"/>
        <end position="95"/>
    </location>
</feature>
<organism evidence="5 6">
    <name type="scientific">Desulfobulbus propionicus (strain ATCC 33891 / DSM 2032 / VKM B-1956 / 1pr3)</name>
    <dbReference type="NCBI Taxonomy" id="577650"/>
    <lineage>
        <taxon>Bacteria</taxon>
        <taxon>Pseudomonadati</taxon>
        <taxon>Thermodesulfobacteriota</taxon>
        <taxon>Desulfobulbia</taxon>
        <taxon>Desulfobulbales</taxon>
        <taxon>Desulfobulbaceae</taxon>
        <taxon>Desulfobulbus</taxon>
    </lineage>
</organism>
<dbReference type="SUPFAM" id="SSF46785">
    <property type="entry name" value="Winged helix' DNA-binding domain"/>
    <property type="match status" value="1"/>
</dbReference>
<dbReference type="InterPro" id="IPR036390">
    <property type="entry name" value="WH_DNA-bd_sf"/>
</dbReference>
<evidence type="ECO:0000256" key="3">
    <source>
        <dbReference type="ARBA" id="ARBA00023163"/>
    </source>
</evidence>
<evidence type="ECO:0000256" key="1">
    <source>
        <dbReference type="ARBA" id="ARBA00023015"/>
    </source>
</evidence>
<dbReference type="Proteomes" id="UP000006365">
    <property type="component" value="Chromosome"/>
</dbReference>
<evidence type="ECO:0000259" key="4">
    <source>
        <dbReference type="PROSITE" id="PS50987"/>
    </source>
</evidence>
<dbReference type="PRINTS" id="PR00778">
    <property type="entry name" value="HTHARSR"/>
</dbReference>
<dbReference type="InterPro" id="IPR051011">
    <property type="entry name" value="Metal_resp_trans_reg"/>
</dbReference>
<dbReference type="SMART" id="SM00418">
    <property type="entry name" value="HTH_ARSR"/>
    <property type="match status" value="1"/>
</dbReference>
<dbReference type="Gene3D" id="1.10.10.10">
    <property type="entry name" value="Winged helix-like DNA-binding domain superfamily/Winged helix DNA-binding domain"/>
    <property type="match status" value="1"/>
</dbReference>
<dbReference type="Pfam" id="PF12840">
    <property type="entry name" value="HTH_20"/>
    <property type="match status" value="1"/>
</dbReference>
<sequence length="110" mass="11920">MEIEAVAAALKELGHPTRLGVYKTLVKAGERGLPVGDLQKKLDVPGSTLSHHIAALVSVGLVRQVREGRILYCIAQYEVLDVIMGFLMEECCVDQVGAHTFCGKNLKKSS</sequence>
<evidence type="ECO:0000256" key="2">
    <source>
        <dbReference type="ARBA" id="ARBA00023125"/>
    </source>
</evidence>
<keyword evidence="3" id="KW-0804">Transcription</keyword>
<evidence type="ECO:0000313" key="6">
    <source>
        <dbReference type="Proteomes" id="UP000006365"/>
    </source>
</evidence>
<evidence type="ECO:0000313" key="5">
    <source>
        <dbReference type="EMBL" id="ADW17437.1"/>
    </source>
</evidence>
<dbReference type="GO" id="GO:0003677">
    <property type="term" value="F:DNA binding"/>
    <property type="evidence" value="ECO:0007669"/>
    <property type="project" value="UniProtKB-KW"/>
</dbReference>
<dbReference type="EMBL" id="CP002364">
    <property type="protein sequence ID" value="ADW17437.1"/>
    <property type="molecule type" value="Genomic_DNA"/>
</dbReference>
<name>A0A7U4DNW1_DESPD</name>
<gene>
    <name evidence="5" type="ordered locus">Despr_1273</name>
</gene>